<comment type="cofactor">
    <cofactor evidence="1">
        <name>Mg(2+)</name>
        <dbReference type="ChEBI" id="CHEBI:18420"/>
    </cofactor>
</comment>
<reference evidence="5" key="1">
    <citation type="submission" date="2014-09" db="EMBL/GenBank/DDBJ databases">
        <authorList>
            <person name="Sharma Rahul"/>
            <person name="Thines Marco"/>
        </authorList>
    </citation>
    <scope>NUCLEOTIDE SEQUENCE [LARGE SCALE GENOMIC DNA]</scope>
</reference>
<dbReference type="GO" id="GO:0046872">
    <property type="term" value="F:metal ion binding"/>
    <property type="evidence" value="ECO:0007669"/>
    <property type="project" value="UniProtKB-UniRule"/>
</dbReference>
<dbReference type="EMBL" id="CCYD01003105">
    <property type="protein sequence ID" value="CEG50374.1"/>
    <property type="molecule type" value="Genomic_DNA"/>
</dbReference>
<dbReference type="STRING" id="4781.A0A0P1B935"/>
<feature type="domain" description="PPM-type phosphatase" evidence="3">
    <location>
        <begin position="160"/>
        <end position="331"/>
    </location>
</feature>
<keyword evidence="1" id="KW-0904">Protein phosphatase</keyword>
<keyword evidence="1" id="KW-0464">Manganese</keyword>
<dbReference type="OMA" id="ARINCFQ"/>
<protein>
    <recommendedName>
        <fullName evidence="1">Protein phosphatase</fullName>
        <ecNumber evidence="1">3.1.3.16</ecNumber>
    </recommendedName>
</protein>
<proteinExistence type="inferred from homology"/>
<dbReference type="InterPro" id="IPR036457">
    <property type="entry name" value="PPM-type-like_dom_sf"/>
</dbReference>
<dbReference type="InterPro" id="IPR001932">
    <property type="entry name" value="PPM-type_phosphatase-like_dom"/>
</dbReference>
<comment type="cofactor">
    <cofactor evidence="1">
        <name>Mn(2+)</name>
        <dbReference type="ChEBI" id="CHEBI:29035"/>
    </cofactor>
</comment>
<keyword evidence="5" id="KW-1185">Reference proteome</keyword>
<name>A0A0P1B935_PLAHL</name>
<dbReference type="PANTHER" id="PTHR12320:SF1">
    <property type="entry name" value="PROTEIN PHOSPHATASE PTC7 HOMOLOG"/>
    <property type="match status" value="1"/>
</dbReference>
<keyword evidence="1" id="KW-0378">Hydrolase</keyword>
<evidence type="ECO:0000313" key="5">
    <source>
        <dbReference type="Proteomes" id="UP000054928"/>
    </source>
</evidence>
<accession>A0A0P1B935</accession>
<comment type="catalytic activity">
    <reaction evidence="1">
        <text>O-phospho-L-seryl-[protein] + H2O = L-seryl-[protein] + phosphate</text>
        <dbReference type="Rhea" id="RHEA:20629"/>
        <dbReference type="Rhea" id="RHEA-COMP:9863"/>
        <dbReference type="Rhea" id="RHEA-COMP:11604"/>
        <dbReference type="ChEBI" id="CHEBI:15377"/>
        <dbReference type="ChEBI" id="CHEBI:29999"/>
        <dbReference type="ChEBI" id="CHEBI:43474"/>
        <dbReference type="ChEBI" id="CHEBI:83421"/>
        <dbReference type="EC" id="3.1.3.16"/>
    </reaction>
</comment>
<dbReference type="InterPro" id="IPR039123">
    <property type="entry name" value="PPTC7"/>
</dbReference>
<dbReference type="EC" id="3.1.3.16" evidence="1"/>
<organism evidence="4 5">
    <name type="scientific">Plasmopara halstedii</name>
    <name type="common">Downy mildew of sunflower</name>
    <dbReference type="NCBI Taxonomy" id="4781"/>
    <lineage>
        <taxon>Eukaryota</taxon>
        <taxon>Sar</taxon>
        <taxon>Stramenopiles</taxon>
        <taxon>Oomycota</taxon>
        <taxon>Peronosporomycetes</taxon>
        <taxon>Peronosporales</taxon>
        <taxon>Peronosporaceae</taxon>
        <taxon>Plasmopara</taxon>
    </lineage>
</organism>
<dbReference type="GO" id="GO:0004722">
    <property type="term" value="F:protein serine/threonine phosphatase activity"/>
    <property type="evidence" value="ECO:0007669"/>
    <property type="project" value="UniProtKB-EC"/>
</dbReference>
<dbReference type="Gene3D" id="3.60.40.10">
    <property type="entry name" value="PPM-type phosphatase domain"/>
    <property type="match status" value="1"/>
</dbReference>
<dbReference type="PANTHER" id="PTHR12320">
    <property type="entry name" value="PROTEIN PHOSPHATASE 2C"/>
    <property type="match status" value="1"/>
</dbReference>
<dbReference type="SUPFAM" id="SSF81606">
    <property type="entry name" value="PP2C-like"/>
    <property type="match status" value="1"/>
</dbReference>
<evidence type="ECO:0000313" key="4">
    <source>
        <dbReference type="EMBL" id="CEG50374.1"/>
    </source>
</evidence>
<dbReference type="OrthoDB" id="25675at2759"/>
<keyword evidence="1" id="KW-0460">Magnesium</keyword>
<dbReference type="AlphaFoldDB" id="A0A0P1B935"/>
<dbReference type="Proteomes" id="UP000054928">
    <property type="component" value="Unassembled WGS sequence"/>
</dbReference>
<keyword evidence="1" id="KW-0479">Metal-binding</keyword>
<evidence type="ECO:0000256" key="2">
    <source>
        <dbReference type="SAM" id="MobiDB-lite"/>
    </source>
</evidence>
<sequence length="373" mass="41362">MPLTLPPLPPLPSMQVVIDHPSSQDEEDQLAWISAPNVPIPTHESNFSAYKRRALSLSDLIPRARTSSAPAKALVSALHNVSSRTHQKLATLRSRSDKIIKKSSPTGGWRLPMKVNNPIRGPSPSPVTRQRFKWSEHDQLQHAQATFEYHGEDAGVGSNYFHIVADGVSSPFSRQSLLYSDAIPVSSAILSAEVVNCVQVALKELTNQNKESVTQLAFENAIVDAIKTARINCFQHRKSRLATTLAVSYFNRWMGRLMTFTLGDSKCLIVRQGAVVYETLAVLREFNVPTVVNLKEQVVAKDYVVQTYALQEGDICLTFTDGIGDNVYKDDILAALKVCSAEESALQSVCNELVDMSKMTDAKDNEENFYPHY</sequence>
<dbReference type="GeneID" id="36403141"/>
<evidence type="ECO:0000256" key="1">
    <source>
        <dbReference type="RuleBase" id="RU366020"/>
    </source>
</evidence>
<evidence type="ECO:0000259" key="3">
    <source>
        <dbReference type="Pfam" id="PF13672"/>
    </source>
</evidence>
<dbReference type="Pfam" id="PF13672">
    <property type="entry name" value="PP2C_2"/>
    <property type="match status" value="1"/>
</dbReference>
<feature type="region of interest" description="Disordered" evidence="2">
    <location>
        <begin position="101"/>
        <end position="126"/>
    </location>
</feature>
<comment type="similarity">
    <text evidence="1">Belongs to the PP2C family.</text>
</comment>
<dbReference type="RefSeq" id="XP_024586743.1">
    <property type="nucleotide sequence ID" value="XM_024721666.1"/>
</dbReference>
<comment type="catalytic activity">
    <reaction evidence="1">
        <text>O-phospho-L-threonyl-[protein] + H2O = L-threonyl-[protein] + phosphate</text>
        <dbReference type="Rhea" id="RHEA:47004"/>
        <dbReference type="Rhea" id="RHEA-COMP:11060"/>
        <dbReference type="Rhea" id="RHEA-COMP:11605"/>
        <dbReference type="ChEBI" id="CHEBI:15377"/>
        <dbReference type="ChEBI" id="CHEBI:30013"/>
        <dbReference type="ChEBI" id="CHEBI:43474"/>
        <dbReference type="ChEBI" id="CHEBI:61977"/>
        <dbReference type="EC" id="3.1.3.16"/>
    </reaction>
</comment>